<sequence length="583" mass="61708">MSKSSDWQQGSFLLRVLQRLRVWQRLGAEQLALALERLRLWLTGIVTQGPLPLKPEAWAVSWPRGRRLRQWAPITVQVGFWGVLALVMWWSWPHGAGTPMAASSSTWSRQGSQASSSPASLAIVNPANLTTPQAAATPAEATRTEDSGESSGLASREPAAGSAMTVTVTAAATGASGAPWPQEIVVVTPTAAQPEAESPASAQPDLPVGSPLVIPVDLAAPSQEVGSGQASPTPPLAEAALLPLPTPTPLPVPPTPDPSRLITEEVSSLPTVAVVSLAGVPLSPTVLPPTATPEPTPTPSPTPTRVPSERGPGRLWSTFTPRPAAENDHFWIGRPFANIQANQQASPNYQFGSTAGNRYRPHHGLDISNPVGTPIRAGVTGTVVHAGPDDVNLLGPYNNFYGLAVVIRLDRRLPVAGGELDVYVLYGHLSDVRVQEGQHVQPDDVVGLVGMTGIAIGPHLHVEVRLGANTYQHNVNPYLWLEPEEGNGVVAVRLLTANGRTWAGARLSLTRFAGGVAVWSRQIETYLDTEQIGPDPAWGENGAMGDVPAGHYYLVGTVNGESIRVELDVEAGATTFVEIRTSQ</sequence>
<feature type="transmembrane region" description="Helical" evidence="2">
    <location>
        <begin position="71"/>
        <end position="92"/>
    </location>
</feature>
<dbReference type="InterPro" id="IPR050570">
    <property type="entry name" value="Cell_wall_metabolism_enzyme"/>
</dbReference>
<dbReference type="RefSeq" id="WP_141610524.1">
    <property type="nucleotide sequence ID" value="NZ_VIGC02000015.1"/>
</dbReference>
<proteinExistence type="predicted"/>
<dbReference type="InParanoid" id="A0A540VER3"/>
<reference evidence="4 5" key="1">
    <citation type="submission" date="2019-06" db="EMBL/GenBank/DDBJ databases">
        <title>Genome sequence of Litorilinea aerophila BAA-2444.</title>
        <authorList>
            <person name="Maclea K.S."/>
            <person name="Maurais E.G."/>
            <person name="Iannazzi L.C."/>
        </authorList>
    </citation>
    <scope>NUCLEOTIDE SEQUENCE [LARGE SCALE GENOMIC DNA]</scope>
    <source>
        <strain evidence="4 5">ATCC BAA-2444</strain>
    </source>
</reference>
<keyword evidence="2" id="KW-1133">Transmembrane helix</keyword>
<dbReference type="InterPro" id="IPR016047">
    <property type="entry name" value="M23ase_b-sheet_dom"/>
</dbReference>
<dbReference type="SUPFAM" id="SSF51261">
    <property type="entry name" value="Duplicated hybrid motif"/>
    <property type="match status" value="1"/>
</dbReference>
<evidence type="ECO:0000256" key="1">
    <source>
        <dbReference type="SAM" id="MobiDB-lite"/>
    </source>
</evidence>
<feature type="compositionally biased region" description="Pro residues" evidence="1">
    <location>
        <begin position="286"/>
        <end position="304"/>
    </location>
</feature>
<organism evidence="4 5">
    <name type="scientific">Litorilinea aerophila</name>
    <dbReference type="NCBI Taxonomy" id="1204385"/>
    <lineage>
        <taxon>Bacteria</taxon>
        <taxon>Bacillati</taxon>
        <taxon>Chloroflexota</taxon>
        <taxon>Caldilineae</taxon>
        <taxon>Caldilineales</taxon>
        <taxon>Caldilineaceae</taxon>
        <taxon>Litorilinea</taxon>
    </lineage>
</organism>
<dbReference type="InterPro" id="IPR011055">
    <property type="entry name" value="Dup_hybrid_motif"/>
</dbReference>
<dbReference type="EMBL" id="VIGC01000015">
    <property type="protein sequence ID" value="TQE95246.1"/>
    <property type="molecule type" value="Genomic_DNA"/>
</dbReference>
<dbReference type="Proteomes" id="UP000317371">
    <property type="component" value="Unassembled WGS sequence"/>
</dbReference>
<keyword evidence="2" id="KW-0812">Transmembrane</keyword>
<dbReference type="PANTHER" id="PTHR21666">
    <property type="entry name" value="PEPTIDASE-RELATED"/>
    <property type="match status" value="1"/>
</dbReference>
<gene>
    <name evidence="4" type="ORF">FKZ61_12755</name>
</gene>
<feature type="region of interest" description="Disordered" evidence="1">
    <location>
        <begin position="284"/>
        <end position="314"/>
    </location>
</feature>
<dbReference type="Pfam" id="PF01551">
    <property type="entry name" value="Peptidase_M23"/>
    <property type="match status" value="1"/>
</dbReference>
<evidence type="ECO:0000259" key="3">
    <source>
        <dbReference type="Pfam" id="PF01551"/>
    </source>
</evidence>
<dbReference type="PANTHER" id="PTHR21666:SF270">
    <property type="entry name" value="MUREIN HYDROLASE ACTIVATOR ENVC"/>
    <property type="match status" value="1"/>
</dbReference>
<evidence type="ECO:0000256" key="2">
    <source>
        <dbReference type="SAM" id="Phobius"/>
    </source>
</evidence>
<keyword evidence="2" id="KW-0472">Membrane</keyword>
<name>A0A540VER3_9CHLR</name>
<evidence type="ECO:0000313" key="5">
    <source>
        <dbReference type="Proteomes" id="UP000317371"/>
    </source>
</evidence>
<dbReference type="OrthoDB" id="9802506at2"/>
<evidence type="ECO:0000313" key="4">
    <source>
        <dbReference type="EMBL" id="TQE95246.1"/>
    </source>
</evidence>
<comment type="caution">
    <text evidence="4">The sequence shown here is derived from an EMBL/GenBank/DDBJ whole genome shotgun (WGS) entry which is preliminary data.</text>
</comment>
<feature type="domain" description="M23ase beta-sheet core" evidence="3">
    <location>
        <begin position="361"/>
        <end position="468"/>
    </location>
</feature>
<feature type="region of interest" description="Disordered" evidence="1">
    <location>
        <begin position="133"/>
        <end position="161"/>
    </location>
</feature>
<dbReference type="GO" id="GO:0004222">
    <property type="term" value="F:metalloendopeptidase activity"/>
    <property type="evidence" value="ECO:0007669"/>
    <property type="project" value="TreeGrafter"/>
</dbReference>
<dbReference type="CDD" id="cd12797">
    <property type="entry name" value="M23_peptidase"/>
    <property type="match status" value="1"/>
</dbReference>
<accession>A0A540VER3</accession>
<protein>
    <submittedName>
        <fullName evidence="4">Peptidoglycan DD-metalloendopeptidase family protein</fullName>
    </submittedName>
</protein>
<dbReference type="Gene3D" id="2.70.70.10">
    <property type="entry name" value="Glucose Permease (Domain IIA)"/>
    <property type="match status" value="1"/>
</dbReference>
<dbReference type="AlphaFoldDB" id="A0A540VER3"/>
<keyword evidence="5" id="KW-1185">Reference proteome</keyword>